<sequence length="238" mass="27565">MYNKTFEIIKFYAHKHQYIPASIGIEDWMPNHYILHTDIDIPLGQSRYGGPVIDLPKGIEHPENLRYAGQIDLAKFSPFDKTGLLPKTGQLIFFADIMTDTGKVIYTDVTNDELVRHIVEHEDNFYSGVLIDKVEADTESFSERYRAPEDEDEEDDADEDGLFYDYFTGTEVSKVFGMFTHCQLGKDEILEVINSDKIVLWQVGENDFNDEGVFSILIKKEDLKKRNFDNCEYYWGQS</sequence>
<dbReference type="RefSeq" id="WP_038988028.1">
    <property type="nucleotide sequence ID" value="NZ_JWJO01000075.1"/>
</dbReference>
<keyword evidence="2" id="KW-1185">Reference proteome</keyword>
<dbReference type="Proteomes" id="UP000076630">
    <property type="component" value="Unassembled WGS sequence"/>
</dbReference>
<dbReference type="OrthoDB" id="1414356at2"/>
<dbReference type="Pfam" id="PF09234">
    <property type="entry name" value="DUF1963"/>
    <property type="match status" value="1"/>
</dbReference>
<proteinExistence type="predicted"/>
<dbReference type="InterPro" id="IPR015315">
    <property type="entry name" value="DUF1963"/>
</dbReference>
<dbReference type="Gene3D" id="2.30.320.10">
    <property type="entry name" value="YwqG-like"/>
    <property type="match status" value="1"/>
</dbReference>
<dbReference type="EMBL" id="LQNU01000044">
    <property type="protein sequence ID" value="KZE82589.1"/>
    <property type="molecule type" value="Genomic_DNA"/>
</dbReference>
<protein>
    <recommendedName>
        <fullName evidence="3">DUF1963 domain-containing protein</fullName>
    </recommendedName>
</protein>
<accession>A0A161SAK7</accession>
<dbReference type="AlphaFoldDB" id="A0A161SAK7"/>
<evidence type="ECO:0000313" key="2">
    <source>
        <dbReference type="Proteomes" id="UP000076630"/>
    </source>
</evidence>
<organism evidence="1 2">
    <name type="scientific">Myroides marinus</name>
    <dbReference type="NCBI Taxonomy" id="703342"/>
    <lineage>
        <taxon>Bacteria</taxon>
        <taxon>Pseudomonadati</taxon>
        <taxon>Bacteroidota</taxon>
        <taxon>Flavobacteriia</taxon>
        <taxon>Flavobacteriales</taxon>
        <taxon>Flavobacteriaceae</taxon>
        <taxon>Myroides</taxon>
    </lineage>
</organism>
<reference evidence="1 2" key="1">
    <citation type="submission" date="2016-01" db="EMBL/GenBank/DDBJ databases">
        <title>Whole genome sequencing of Myroides marinus L41.</title>
        <authorList>
            <person name="Hong K.W."/>
        </authorList>
    </citation>
    <scope>NUCLEOTIDE SEQUENCE [LARGE SCALE GENOMIC DNA]</scope>
    <source>
        <strain evidence="1 2">L41</strain>
    </source>
</reference>
<gene>
    <name evidence="1" type="ORF">AV926_06915</name>
</gene>
<evidence type="ECO:0000313" key="1">
    <source>
        <dbReference type="EMBL" id="KZE82589.1"/>
    </source>
</evidence>
<dbReference type="InterPro" id="IPR035948">
    <property type="entry name" value="YwqG-like_sf"/>
</dbReference>
<dbReference type="SUPFAM" id="SSF103032">
    <property type="entry name" value="Hypothetical protein YwqG"/>
    <property type="match status" value="1"/>
</dbReference>
<comment type="caution">
    <text evidence="1">The sequence shown here is derived from an EMBL/GenBank/DDBJ whole genome shotgun (WGS) entry which is preliminary data.</text>
</comment>
<evidence type="ECO:0008006" key="3">
    <source>
        <dbReference type="Google" id="ProtNLM"/>
    </source>
</evidence>
<name>A0A161SAK7_9FLAO</name>